<feature type="region of interest" description="Disordered" evidence="1">
    <location>
        <begin position="1"/>
        <end position="24"/>
    </location>
</feature>
<feature type="compositionally biased region" description="Basic residues" evidence="1">
    <location>
        <begin position="15"/>
        <end position="24"/>
    </location>
</feature>
<evidence type="ECO:0000313" key="2">
    <source>
        <dbReference type="EMBL" id="PIU68974.1"/>
    </source>
</evidence>
<reference evidence="3" key="1">
    <citation type="submission" date="2017-09" db="EMBL/GenBank/DDBJ databases">
        <title>Depth-based differentiation of microbial function through sediment-hosted aquifers and enrichment of novel symbionts in the deep terrestrial subsurface.</title>
        <authorList>
            <person name="Probst A.J."/>
            <person name="Ladd B."/>
            <person name="Jarett J.K."/>
            <person name="Geller-Mcgrath D.E."/>
            <person name="Sieber C.M.K."/>
            <person name="Emerson J.B."/>
            <person name="Anantharaman K."/>
            <person name="Thomas B.C."/>
            <person name="Malmstrom R."/>
            <person name="Stieglmeier M."/>
            <person name="Klingl A."/>
            <person name="Woyke T."/>
            <person name="Ryan C.M."/>
            <person name="Banfield J.F."/>
        </authorList>
    </citation>
    <scope>NUCLEOTIDE SEQUENCE [LARGE SCALE GENOMIC DNA]</scope>
</reference>
<name>A0A2M7ANN2_UNCKA</name>
<dbReference type="Proteomes" id="UP000229916">
    <property type="component" value="Unassembled WGS sequence"/>
</dbReference>
<organism evidence="2 3">
    <name type="scientific">candidate division WWE3 bacterium CG06_land_8_20_14_3_00_42_16</name>
    <dbReference type="NCBI Taxonomy" id="1975083"/>
    <lineage>
        <taxon>Bacteria</taxon>
        <taxon>Katanobacteria</taxon>
    </lineage>
</organism>
<gene>
    <name evidence="2" type="ORF">COS81_01875</name>
</gene>
<proteinExistence type="predicted"/>
<accession>A0A2M7ANN2</accession>
<evidence type="ECO:0000256" key="1">
    <source>
        <dbReference type="SAM" id="MobiDB-lite"/>
    </source>
</evidence>
<sequence>MAGRISTGKTPPLRSKLRRSARKIKNRQMAALTTRLMFFDENRQKKPPCGAAGNKRSMTDDCNKDLYKKLAHKKPRFIYSGSI</sequence>
<dbReference type="AlphaFoldDB" id="A0A2M7ANN2"/>
<evidence type="ECO:0000313" key="3">
    <source>
        <dbReference type="Proteomes" id="UP000229916"/>
    </source>
</evidence>
<comment type="caution">
    <text evidence="2">The sequence shown here is derived from an EMBL/GenBank/DDBJ whole genome shotgun (WGS) entry which is preliminary data.</text>
</comment>
<protein>
    <submittedName>
        <fullName evidence="2">Uncharacterized protein</fullName>
    </submittedName>
</protein>
<dbReference type="EMBL" id="PEWD01000038">
    <property type="protein sequence ID" value="PIU68974.1"/>
    <property type="molecule type" value="Genomic_DNA"/>
</dbReference>